<name>M5RW33_9BACT</name>
<gene>
    <name evidence="1" type="ORF">RESH_05865</name>
</gene>
<dbReference type="RefSeq" id="WP_008672156.1">
    <property type="nucleotide sequence ID" value="NZ_ANOF01000189.1"/>
</dbReference>
<dbReference type="STRING" id="1263868.RESH_05865"/>
<organism evidence="1 2">
    <name type="scientific">Rhodopirellula europaea SH398</name>
    <dbReference type="NCBI Taxonomy" id="1263868"/>
    <lineage>
        <taxon>Bacteria</taxon>
        <taxon>Pseudomonadati</taxon>
        <taxon>Planctomycetota</taxon>
        <taxon>Planctomycetia</taxon>
        <taxon>Pirellulales</taxon>
        <taxon>Pirellulaceae</taxon>
        <taxon>Rhodopirellula</taxon>
    </lineage>
</organism>
<accession>M5RW33</accession>
<dbReference type="AlphaFoldDB" id="M5RW33"/>
<dbReference type="Proteomes" id="UP000011996">
    <property type="component" value="Unassembled WGS sequence"/>
</dbReference>
<protein>
    <submittedName>
        <fullName evidence="1">Uncharacterized protein</fullName>
    </submittedName>
</protein>
<dbReference type="PATRIC" id="fig|1263868.3.peg.6363"/>
<comment type="caution">
    <text evidence="1">The sequence shown here is derived from an EMBL/GenBank/DDBJ whole genome shotgun (WGS) entry which is preliminary data.</text>
</comment>
<reference evidence="1 2" key="1">
    <citation type="journal article" date="2013" name="Mar. Genomics">
        <title>Expression of sulfatases in Rhodopirellula baltica and the diversity of sulfatases in the genus Rhodopirellula.</title>
        <authorList>
            <person name="Wegner C.E."/>
            <person name="Richter-Heitmann T."/>
            <person name="Klindworth A."/>
            <person name="Klockow C."/>
            <person name="Richter M."/>
            <person name="Achstetter T."/>
            <person name="Glockner F.O."/>
            <person name="Harder J."/>
        </authorList>
    </citation>
    <scope>NUCLEOTIDE SEQUENCE [LARGE SCALE GENOMIC DNA]</scope>
    <source>
        <strain evidence="1 2">SH398</strain>
    </source>
</reference>
<evidence type="ECO:0000313" key="2">
    <source>
        <dbReference type="Proteomes" id="UP000011996"/>
    </source>
</evidence>
<evidence type="ECO:0000313" key="1">
    <source>
        <dbReference type="EMBL" id="EMI23558.1"/>
    </source>
</evidence>
<sequence>MPITEGRFRRVHGGLPHCGIVELSVEPSDSPSDIFVQCSGAGWIRQGSLEDTSADGYDDWKRGAVRGVEFALTVADQRAVVVIRRITGMITDTNPSIVAGAAALAIWDALEFTSDETVITTMESVVFRGWKRDNSDIPTVNELLGRTTI</sequence>
<proteinExistence type="predicted"/>
<dbReference type="EMBL" id="ANOF01000189">
    <property type="protein sequence ID" value="EMI23558.1"/>
    <property type="molecule type" value="Genomic_DNA"/>
</dbReference>